<feature type="region of interest" description="Disordered" evidence="1">
    <location>
        <begin position="393"/>
        <end position="424"/>
    </location>
</feature>
<feature type="compositionally biased region" description="Low complexity" evidence="1">
    <location>
        <begin position="397"/>
        <end position="424"/>
    </location>
</feature>
<sequence>MCPVCGGYVALMTMLICDHTEGFLRVCYYLNWTAQRASPFSKFDTSDIDTTLCTHLVYAFGEIDTSQKTLSISSSTDYRHFNELKTKNPELKTLLSLGGDTDRGESFLNVSQTDTSADTFATNTVGILRILGFDGLDIYWIHKTTSENYLRLLRSIRRAFDVDPGSPRLLLTINILALRNELAEAPIIQEISKEYIDYAILMTFDFVSSFYDQLAHYDSPLYAIEGANFNKEHSTEWAVSFYRSLGLPLHKTIIAVRGAGKWQVLQDTSLTDLGSPTKTEPYGTFFKVSPEYMLPGAIVYPEICRFMLSNASTVRVFDEKHKAVYLVSGENWISYEDTDTIREKVTWAIKNGLAGFMFWSLDQDDFSGTGCEQGRYPLLSTVKKVMGALDSSPDNLDTTSTDSVKTTHTTAPTKPPGALTTATRKTTETKLLGIKTTVRMLSETKNKGIM</sequence>
<dbReference type="Proteomes" id="UP000076420">
    <property type="component" value="Unassembled WGS sequence"/>
</dbReference>
<dbReference type="GO" id="GO:0004568">
    <property type="term" value="F:chitinase activity"/>
    <property type="evidence" value="ECO:0007669"/>
    <property type="project" value="TreeGrafter"/>
</dbReference>
<proteinExistence type="predicted"/>
<reference evidence="3" key="1">
    <citation type="submission" date="2020-05" db="UniProtKB">
        <authorList>
            <consortium name="EnsemblMetazoa"/>
        </authorList>
    </citation>
    <scope>IDENTIFICATION</scope>
    <source>
        <strain evidence="3">BB02</strain>
    </source>
</reference>
<dbReference type="OrthoDB" id="76388at2759"/>
<evidence type="ECO:0000259" key="2">
    <source>
        <dbReference type="PROSITE" id="PS51910"/>
    </source>
</evidence>
<dbReference type="PANTHER" id="PTHR11177">
    <property type="entry name" value="CHITINASE"/>
    <property type="match status" value="1"/>
</dbReference>
<dbReference type="EnsemblMetazoa" id="BGLB032601-RA">
    <property type="protein sequence ID" value="BGLB032601-PA"/>
    <property type="gene ID" value="BGLB032601"/>
</dbReference>
<evidence type="ECO:0000313" key="4">
    <source>
        <dbReference type="Proteomes" id="UP000076420"/>
    </source>
</evidence>
<evidence type="ECO:0000256" key="1">
    <source>
        <dbReference type="SAM" id="MobiDB-lite"/>
    </source>
</evidence>
<dbReference type="KEGG" id="bgt:106055740"/>
<dbReference type="InterPro" id="IPR029070">
    <property type="entry name" value="Chitinase_insertion_sf"/>
</dbReference>
<protein>
    <recommendedName>
        <fullName evidence="2">GH18 domain-containing protein</fullName>
    </recommendedName>
</protein>
<dbReference type="InterPro" id="IPR050314">
    <property type="entry name" value="Glycosyl_Hydrlase_18"/>
</dbReference>
<dbReference type="PROSITE" id="PS51910">
    <property type="entry name" value="GH18_2"/>
    <property type="match status" value="1"/>
</dbReference>
<gene>
    <name evidence="3" type="primary">106055740</name>
</gene>
<dbReference type="VEuPathDB" id="VectorBase:BGLAX_049311"/>
<feature type="domain" description="GH18" evidence="2">
    <location>
        <begin position="23"/>
        <end position="389"/>
    </location>
</feature>
<dbReference type="GO" id="GO:0008061">
    <property type="term" value="F:chitin binding"/>
    <property type="evidence" value="ECO:0007669"/>
    <property type="project" value="InterPro"/>
</dbReference>
<dbReference type="SUPFAM" id="SSF54556">
    <property type="entry name" value="Chitinase insertion domain"/>
    <property type="match status" value="1"/>
</dbReference>
<dbReference type="AlphaFoldDB" id="A0A2C9LLT5"/>
<evidence type="ECO:0000313" key="3">
    <source>
        <dbReference type="EnsemblMetazoa" id="BGLB032601-PA"/>
    </source>
</evidence>
<dbReference type="InterPro" id="IPR011583">
    <property type="entry name" value="Chitinase_II/V-like_cat"/>
</dbReference>
<accession>A0A2C9LLT5</accession>
<dbReference type="STRING" id="6526.A0A2C9LLT5"/>
<dbReference type="SMART" id="SM00636">
    <property type="entry name" value="Glyco_18"/>
    <property type="match status" value="1"/>
</dbReference>
<dbReference type="Pfam" id="PF00704">
    <property type="entry name" value="Glyco_hydro_18"/>
    <property type="match status" value="1"/>
</dbReference>
<name>A0A2C9LLT5_BIOGL</name>
<dbReference type="GO" id="GO:0005576">
    <property type="term" value="C:extracellular region"/>
    <property type="evidence" value="ECO:0007669"/>
    <property type="project" value="TreeGrafter"/>
</dbReference>
<dbReference type="InterPro" id="IPR017853">
    <property type="entry name" value="GH"/>
</dbReference>
<dbReference type="SUPFAM" id="SSF51445">
    <property type="entry name" value="(Trans)glycosidases"/>
    <property type="match status" value="1"/>
</dbReference>
<organism evidence="3 4">
    <name type="scientific">Biomphalaria glabrata</name>
    <name type="common">Bloodfluke planorb</name>
    <name type="synonym">Freshwater snail</name>
    <dbReference type="NCBI Taxonomy" id="6526"/>
    <lineage>
        <taxon>Eukaryota</taxon>
        <taxon>Metazoa</taxon>
        <taxon>Spiralia</taxon>
        <taxon>Lophotrochozoa</taxon>
        <taxon>Mollusca</taxon>
        <taxon>Gastropoda</taxon>
        <taxon>Heterobranchia</taxon>
        <taxon>Euthyneura</taxon>
        <taxon>Panpulmonata</taxon>
        <taxon>Hygrophila</taxon>
        <taxon>Lymnaeoidea</taxon>
        <taxon>Planorbidae</taxon>
        <taxon>Biomphalaria</taxon>
    </lineage>
</organism>
<dbReference type="PANTHER" id="PTHR11177:SF317">
    <property type="entry name" value="CHITINASE 12-RELATED"/>
    <property type="match status" value="1"/>
</dbReference>
<dbReference type="Gene3D" id="3.10.50.10">
    <property type="match status" value="1"/>
</dbReference>
<dbReference type="RefSeq" id="XP_013067614.2">
    <property type="nucleotide sequence ID" value="XM_013212160.2"/>
</dbReference>
<dbReference type="VEuPathDB" id="VectorBase:BGLB032601"/>
<dbReference type="GO" id="GO:0005975">
    <property type="term" value="P:carbohydrate metabolic process"/>
    <property type="evidence" value="ECO:0007669"/>
    <property type="project" value="InterPro"/>
</dbReference>
<dbReference type="Gene3D" id="3.20.20.80">
    <property type="entry name" value="Glycosidases"/>
    <property type="match status" value="1"/>
</dbReference>
<dbReference type="InterPro" id="IPR001223">
    <property type="entry name" value="Glyco_hydro18_cat"/>
</dbReference>
<dbReference type="GO" id="GO:0006032">
    <property type="term" value="P:chitin catabolic process"/>
    <property type="evidence" value="ECO:0007669"/>
    <property type="project" value="TreeGrafter"/>
</dbReference>